<keyword evidence="1 2" id="KW-0129">CBS domain</keyword>
<dbReference type="PANTHER" id="PTHR43080:SF2">
    <property type="entry name" value="CBS DOMAIN-CONTAINING PROTEIN"/>
    <property type="match status" value="1"/>
</dbReference>
<accession>A0A9D1TNL8</accession>
<evidence type="ECO:0000256" key="2">
    <source>
        <dbReference type="PROSITE-ProRule" id="PRU00703"/>
    </source>
</evidence>
<evidence type="ECO:0000256" key="1">
    <source>
        <dbReference type="ARBA" id="ARBA00023122"/>
    </source>
</evidence>
<evidence type="ECO:0000313" key="5">
    <source>
        <dbReference type="EMBL" id="HIV99732.1"/>
    </source>
</evidence>
<sequence length="225" mass="24867">MLISQWMTHDPVSVQPGTSLAKCQKLLKAHDIRRLPVVDENNCVIGIISDRDVKSASPSKATSLEVHEMQYLLAEVKAKDIMTPNPITVKSNESISTIALLMLDEKIGGLPVVDDDNHLVGVITDQDIFRVLVTIGGARMGGLEITVETTQEPGTLATIFDIIRRHKGRIISVLTAYLDDNKRQVYIRMNTLTDEDQAQQMREELAAAATLLEWNVCKPIPKKAG</sequence>
<feature type="domain" description="CBS" evidence="3">
    <location>
        <begin position="82"/>
        <end position="139"/>
    </location>
</feature>
<dbReference type="Pfam" id="PF00571">
    <property type="entry name" value="CBS"/>
    <property type="match status" value="2"/>
</dbReference>
<gene>
    <name evidence="5" type="ORF">H9894_00855</name>
</gene>
<feature type="domain" description="ACT" evidence="4">
    <location>
        <begin position="144"/>
        <end position="219"/>
    </location>
</feature>
<reference evidence="5" key="1">
    <citation type="journal article" date="2021" name="PeerJ">
        <title>Extensive microbial diversity within the chicken gut microbiome revealed by metagenomics and culture.</title>
        <authorList>
            <person name="Gilroy R."/>
            <person name="Ravi A."/>
            <person name="Getino M."/>
            <person name="Pursley I."/>
            <person name="Horton D.L."/>
            <person name="Alikhan N.F."/>
            <person name="Baker D."/>
            <person name="Gharbi K."/>
            <person name="Hall N."/>
            <person name="Watson M."/>
            <person name="Adriaenssens E.M."/>
            <person name="Foster-Nyarko E."/>
            <person name="Jarju S."/>
            <person name="Secka A."/>
            <person name="Antonio M."/>
            <person name="Oren A."/>
            <person name="Chaudhuri R.R."/>
            <person name="La Ragione R."/>
            <person name="Hildebrand F."/>
            <person name="Pallen M.J."/>
        </authorList>
    </citation>
    <scope>NUCLEOTIDE SEQUENCE</scope>
    <source>
        <strain evidence="5">ChiHecec2B26-446</strain>
    </source>
</reference>
<dbReference type="CDD" id="cd04584">
    <property type="entry name" value="CBS_pair_AcuB_like"/>
    <property type="match status" value="1"/>
</dbReference>
<evidence type="ECO:0000259" key="3">
    <source>
        <dbReference type="PROSITE" id="PS51371"/>
    </source>
</evidence>
<dbReference type="InterPro" id="IPR046342">
    <property type="entry name" value="CBS_dom_sf"/>
</dbReference>
<dbReference type="SUPFAM" id="SSF55021">
    <property type="entry name" value="ACT-like"/>
    <property type="match status" value="1"/>
</dbReference>
<feature type="domain" description="CBS" evidence="3">
    <location>
        <begin position="7"/>
        <end position="64"/>
    </location>
</feature>
<reference evidence="5" key="2">
    <citation type="submission" date="2021-04" db="EMBL/GenBank/DDBJ databases">
        <authorList>
            <person name="Gilroy R."/>
        </authorList>
    </citation>
    <scope>NUCLEOTIDE SEQUENCE</scope>
    <source>
        <strain evidence="5">ChiHecec2B26-446</strain>
    </source>
</reference>
<dbReference type="PANTHER" id="PTHR43080">
    <property type="entry name" value="CBS DOMAIN-CONTAINING PROTEIN CBSX3, MITOCHONDRIAL"/>
    <property type="match status" value="1"/>
</dbReference>
<dbReference type="SUPFAM" id="SSF54631">
    <property type="entry name" value="CBS-domain pair"/>
    <property type="match status" value="1"/>
</dbReference>
<evidence type="ECO:0000313" key="6">
    <source>
        <dbReference type="Proteomes" id="UP000886752"/>
    </source>
</evidence>
<dbReference type="PROSITE" id="PS51671">
    <property type="entry name" value="ACT"/>
    <property type="match status" value="1"/>
</dbReference>
<evidence type="ECO:0000259" key="4">
    <source>
        <dbReference type="PROSITE" id="PS51671"/>
    </source>
</evidence>
<dbReference type="InterPro" id="IPR000644">
    <property type="entry name" value="CBS_dom"/>
</dbReference>
<protein>
    <submittedName>
        <fullName evidence="5">CBS domain-containing protein</fullName>
    </submittedName>
</protein>
<dbReference type="AlphaFoldDB" id="A0A9D1TNL8"/>
<dbReference type="InterPro" id="IPR045865">
    <property type="entry name" value="ACT-like_dom_sf"/>
</dbReference>
<dbReference type="EMBL" id="DXHV01000011">
    <property type="protein sequence ID" value="HIV99732.1"/>
    <property type="molecule type" value="Genomic_DNA"/>
</dbReference>
<dbReference type="SMART" id="SM00116">
    <property type="entry name" value="CBS"/>
    <property type="match status" value="2"/>
</dbReference>
<comment type="caution">
    <text evidence="5">The sequence shown here is derived from an EMBL/GenBank/DDBJ whole genome shotgun (WGS) entry which is preliminary data.</text>
</comment>
<organism evidence="5 6">
    <name type="scientific">Candidatus Desulfovibrio intestinipullorum</name>
    <dbReference type="NCBI Taxonomy" id="2838536"/>
    <lineage>
        <taxon>Bacteria</taxon>
        <taxon>Pseudomonadati</taxon>
        <taxon>Thermodesulfobacteriota</taxon>
        <taxon>Desulfovibrionia</taxon>
        <taxon>Desulfovibrionales</taxon>
        <taxon>Desulfovibrionaceae</taxon>
        <taxon>Desulfovibrio</taxon>
    </lineage>
</organism>
<dbReference type="InterPro" id="IPR051257">
    <property type="entry name" value="Diverse_CBS-Domain"/>
</dbReference>
<dbReference type="CDD" id="cd02205">
    <property type="entry name" value="CBS_pair_SF"/>
    <property type="match status" value="1"/>
</dbReference>
<dbReference type="Gene3D" id="3.10.580.10">
    <property type="entry name" value="CBS-domain"/>
    <property type="match status" value="1"/>
</dbReference>
<proteinExistence type="predicted"/>
<dbReference type="PROSITE" id="PS51371">
    <property type="entry name" value="CBS"/>
    <property type="match status" value="2"/>
</dbReference>
<dbReference type="InterPro" id="IPR002912">
    <property type="entry name" value="ACT_dom"/>
</dbReference>
<dbReference type="Proteomes" id="UP000886752">
    <property type="component" value="Unassembled WGS sequence"/>
</dbReference>
<name>A0A9D1TNL8_9BACT</name>